<evidence type="ECO:0000313" key="3">
    <source>
        <dbReference type="EMBL" id="GAA4444865.1"/>
    </source>
</evidence>
<proteinExistence type="predicted"/>
<evidence type="ECO:0000256" key="1">
    <source>
        <dbReference type="ARBA" id="ARBA00022801"/>
    </source>
</evidence>
<dbReference type="InterPro" id="IPR000868">
    <property type="entry name" value="Isochorismatase-like_dom"/>
</dbReference>
<sequence>MNRRHFIKTNTLGGLLLAGDLVTTESPGSEMEKGKLHVKPRYYRWHVDEGEAWTEANTGHARLDWEIPVSQTALVLVDVWQRHYIKEPEERAEKIIDDHLLPLMTACRANGLEIIHAPAPEAARVHPRWINLPETAKVHDQAGEWPPKDFRRLSGSYSQYRRPTEPREAERQRLPALRIHPKAEPQGDEIVIATGDELHQYCRQKGILFLFFAGFNTNACILSRDYATIEMGKRGYQVLLVRDCTTGMESSESQATLAQTNGAILQLEMFGQYTVTSDEMIKGFRS</sequence>
<accession>A0ABP8M5G7</accession>
<gene>
    <name evidence="3" type="ORF">GCM10023091_35640</name>
</gene>
<reference evidence="4" key="1">
    <citation type="journal article" date="2019" name="Int. J. Syst. Evol. Microbiol.">
        <title>The Global Catalogue of Microorganisms (GCM) 10K type strain sequencing project: providing services to taxonomists for standard genome sequencing and annotation.</title>
        <authorList>
            <consortium name="The Broad Institute Genomics Platform"/>
            <consortium name="The Broad Institute Genome Sequencing Center for Infectious Disease"/>
            <person name="Wu L."/>
            <person name="Ma J."/>
        </authorList>
    </citation>
    <scope>NUCLEOTIDE SEQUENCE [LARGE SCALE GENOMIC DNA]</scope>
    <source>
        <strain evidence="4">JCM 31920</strain>
    </source>
</reference>
<comment type="caution">
    <text evidence="3">The sequence shown here is derived from an EMBL/GenBank/DDBJ whole genome shotgun (WGS) entry which is preliminary data.</text>
</comment>
<dbReference type="Gene3D" id="3.40.50.850">
    <property type="entry name" value="Isochorismatase-like"/>
    <property type="match status" value="1"/>
</dbReference>
<dbReference type="InterPro" id="IPR036380">
    <property type="entry name" value="Isochorismatase-like_sf"/>
</dbReference>
<protein>
    <recommendedName>
        <fullName evidence="2">Isochorismatase-like domain-containing protein</fullName>
    </recommendedName>
</protein>
<keyword evidence="1" id="KW-0378">Hydrolase</keyword>
<name>A0ABP8M5G7_9BACT</name>
<feature type="domain" description="Isochorismatase-like" evidence="2">
    <location>
        <begin position="72"/>
        <end position="261"/>
    </location>
</feature>
<dbReference type="PANTHER" id="PTHR43540:SF1">
    <property type="entry name" value="ISOCHORISMATASE HYDROLASE"/>
    <property type="match status" value="1"/>
</dbReference>
<organism evidence="3 4">
    <name type="scientific">Ravibacter arvi</name>
    <dbReference type="NCBI Taxonomy" id="2051041"/>
    <lineage>
        <taxon>Bacteria</taxon>
        <taxon>Pseudomonadati</taxon>
        <taxon>Bacteroidota</taxon>
        <taxon>Cytophagia</taxon>
        <taxon>Cytophagales</taxon>
        <taxon>Spirosomataceae</taxon>
        <taxon>Ravibacter</taxon>
    </lineage>
</organism>
<evidence type="ECO:0000259" key="2">
    <source>
        <dbReference type="Pfam" id="PF00857"/>
    </source>
</evidence>
<dbReference type="EMBL" id="BAABEY010000033">
    <property type="protein sequence ID" value="GAA4444865.1"/>
    <property type="molecule type" value="Genomic_DNA"/>
</dbReference>
<keyword evidence="4" id="KW-1185">Reference proteome</keyword>
<dbReference type="Pfam" id="PF00857">
    <property type="entry name" value="Isochorismatase"/>
    <property type="match status" value="1"/>
</dbReference>
<dbReference type="SUPFAM" id="SSF52499">
    <property type="entry name" value="Isochorismatase-like hydrolases"/>
    <property type="match status" value="1"/>
</dbReference>
<dbReference type="Proteomes" id="UP001501508">
    <property type="component" value="Unassembled WGS sequence"/>
</dbReference>
<dbReference type="PANTHER" id="PTHR43540">
    <property type="entry name" value="PEROXYUREIDOACRYLATE/UREIDOACRYLATE AMIDOHYDROLASE-RELATED"/>
    <property type="match status" value="1"/>
</dbReference>
<evidence type="ECO:0000313" key="4">
    <source>
        <dbReference type="Proteomes" id="UP001501508"/>
    </source>
</evidence>
<dbReference type="InterPro" id="IPR050272">
    <property type="entry name" value="Isochorismatase-like_hydrls"/>
</dbReference>
<dbReference type="RefSeq" id="WP_345031681.1">
    <property type="nucleotide sequence ID" value="NZ_BAABEY010000033.1"/>
</dbReference>